<dbReference type="EMBL" id="CP035631">
    <property type="protein sequence ID" value="WFF42840.1"/>
    <property type="molecule type" value="Genomic_DNA"/>
</dbReference>
<dbReference type="PANTHER" id="PTHR34982:SF1">
    <property type="entry name" value="FLAGELLAR ASSEMBLY PROTEIN FLIH"/>
    <property type="match status" value="1"/>
</dbReference>
<organism evidence="12 13">
    <name type="scientific">Salinicola endophyticus</name>
    <dbReference type="NCBI Taxonomy" id="1949083"/>
    <lineage>
        <taxon>Bacteria</taxon>
        <taxon>Pseudomonadati</taxon>
        <taxon>Pseudomonadota</taxon>
        <taxon>Gammaproteobacteria</taxon>
        <taxon>Oceanospirillales</taxon>
        <taxon>Halomonadaceae</taxon>
        <taxon>Salinicola</taxon>
    </lineage>
</organism>
<evidence type="ECO:0000259" key="11">
    <source>
        <dbReference type="Pfam" id="PF02108"/>
    </source>
</evidence>
<keyword evidence="12" id="KW-0969">Cilium</keyword>
<dbReference type="InterPro" id="IPR051472">
    <property type="entry name" value="T3SS_Stator/FliH"/>
</dbReference>
<keyword evidence="9" id="KW-1006">Bacterial flagellum protein export</keyword>
<dbReference type="PANTHER" id="PTHR34982">
    <property type="entry name" value="YOP PROTEINS TRANSLOCATION PROTEIN L"/>
    <property type="match status" value="1"/>
</dbReference>
<keyword evidence="13" id="KW-1185">Reference proteome</keyword>
<evidence type="ECO:0000256" key="9">
    <source>
        <dbReference type="ARBA" id="ARBA00023225"/>
    </source>
</evidence>
<evidence type="ECO:0000256" key="7">
    <source>
        <dbReference type="ARBA" id="ARBA00022795"/>
    </source>
</evidence>
<evidence type="ECO:0000256" key="10">
    <source>
        <dbReference type="SAM" id="MobiDB-lite"/>
    </source>
</evidence>
<keyword evidence="8" id="KW-0653">Protein transport</keyword>
<evidence type="ECO:0000256" key="2">
    <source>
        <dbReference type="ARBA" id="ARBA00004496"/>
    </source>
</evidence>
<proteinExistence type="inferred from homology"/>
<feature type="region of interest" description="Disordered" evidence="10">
    <location>
        <begin position="1"/>
        <end position="51"/>
    </location>
</feature>
<reference evidence="12 13" key="1">
    <citation type="submission" date="2019-01" db="EMBL/GenBank/DDBJ databases">
        <title>Genome sequence of Salinicola endophyticus REST5.</title>
        <authorList>
            <person name="Nascimento F.X."/>
        </authorList>
    </citation>
    <scope>NUCLEOTIDE SEQUENCE [LARGE SCALE GENOMIC DNA]</scope>
    <source>
        <strain evidence="12 13">REST5</strain>
    </source>
</reference>
<evidence type="ECO:0000256" key="8">
    <source>
        <dbReference type="ARBA" id="ARBA00022927"/>
    </source>
</evidence>
<evidence type="ECO:0000256" key="3">
    <source>
        <dbReference type="ARBA" id="ARBA00006602"/>
    </source>
</evidence>
<keyword evidence="12" id="KW-0282">Flagellum</keyword>
<keyword evidence="5" id="KW-0813">Transport</keyword>
<comment type="function">
    <text evidence="1">Needed for flagellar regrowth and assembly.</text>
</comment>
<dbReference type="InterPro" id="IPR000563">
    <property type="entry name" value="Flag_FliH"/>
</dbReference>
<gene>
    <name evidence="12" type="ORF">EVC62_15790</name>
</gene>
<evidence type="ECO:0000256" key="1">
    <source>
        <dbReference type="ARBA" id="ARBA00003041"/>
    </source>
</evidence>
<evidence type="ECO:0000256" key="5">
    <source>
        <dbReference type="ARBA" id="ARBA00022448"/>
    </source>
</evidence>
<keyword evidence="6" id="KW-0963">Cytoplasm</keyword>
<dbReference type="Pfam" id="PF02108">
    <property type="entry name" value="FliH"/>
    <property type="match status" value="1"/>
</dbReference>
<keyword evidence="12" id="KW-0966">Cell projection</keyword>
<dbReference type="InterPro" id="IPR018035">
    <property type="entry name" value="Flagellar_FliH/T3SS_HrpE"/>
</dbReference>
<feature type="region of interest" description="Disordered" evidence="10">
    <location>
        <begin position="232"/>
        <end position="264"/>
    </location>
</feature>
<dbReference type="RefSeq" id="WP_282235254.1">
    <property type="nucleotide sequence ID" value="NZ_CP035631.1"/>
</dbReference>
<protein>
    <recommendedName>
        <fullName evidence="4">Flagellar assembly protein FliH</fullName>
    </recommendedName>
</protein>
<evidence type="ECO:0000256" key="4">
    <source>
        <dbReference type="ARBA" id="ARBA00016507"/>
    </source>
</evidence>
<feature type="domain" description="Flagellar assembly protein FliH/Type III secretion system HrpE" evidence="11">
    <location>
        <begin position="106"/>
        <end position="230"/>
    </location>
</feature>
<accession>A0ABY8FLA6</accession>
<keyword evidence="7" id="KW-1005">Bacterial flagellum biogenesis</keyword>
<name>A0ABY8FLA6_9GAMM</name>
<evidence type="ECO:0000256" key="6">
    <source>
        <dbReference type="ARBA" id="ARBA00022490"/>
    </source>
</evidence>
<dbReference type="Proteomes" id="UP001321526">
    <property type="component" value="Chromosome"/>
</dbReference>
<comment type="subcellular location">
    <subcellularLocation>
        <location evidence="2">Cytoplasm</location>
    </subcellularLocation>
</comment>
<dbReference type="PRINTS" id="PR01003">
    <property type="entry name" value="FLGFLIH"/>
</dbReference>
<evidence type="ECO:0000313" key="12">
    <source>
        <dbReference type="EMBL" id="WFF42840.1"/>
    </source>
</evidence>
<evidence type="ECO:0000313" key="13">
    <source>
        <dbReference type="Proteomes" id="UP001321526"/>
    </source>
</evidence>
<comment type="similarity">
    <text evidence="3">Belongs to the FliH family.</text>
</comment>
<sequence length="264" mass="28230">MATSDRRRGQRLAADGEHWHRWQMGDLERQRPASRSDSGRAEAADPQQQQAKAAALRAEAELARNQGYESGYAEGHAAGYRDGYAEGQAAANAAAALEFHKRVSLHLTPLAGLAESFRQALAQLDDETANQLVELALITGRQLAGESLAANPEHILSVVRELLEADHSLNGKSRLWLHPDDLTLVSAAIGDTLSASGWECCADHSLERGGCRVTSASGGLDASLGTQWKAILDQRRRRQPAAPDTADDSDTPTPTPADAADPDA</sequence>